<evidence type="ECO:0000256" key="1">
    <source>
        <dbReference type="ARBA" id="ARBA00004448"/>
    </source>
</evidence>
<name>A0A6B9ITT7_9ANNE</name>
<feature type="transmembrane region" description="Helical" evidence="17">
    <location>
        <begin position="90"/>
        <end position="112"/>
    </location>
</feature>
<feature type="domain" description="NADH:quinone oxidoreductase/Mrp antiporter transmembrane" evidence="18">
    <location>
        <begin position="26"/>
        <end position="283"/>
    </location>
</feature>
<dbReference type="InterPro" id="IPR001750">
    <property type="entry name" value="ND/Mrp_TM"/>
</dbReference>
<keyword evidence="15 17" id="KW-0472">Membrane</keyword>
<dbReference type="GO" id="GO:0005743">
    <property type="term" value="C:mitochondrial inner membrane"/>
    <property type="evidence" value="ECO:0007669"/>
    <property type="project" value="UniProtKB-SubCell"/>
</dbReference>
<feature type="transmembrane region" description="Helical" evidence="17">
    <location>
        <begin position="148"/>
        <end position="167"/>
    </location>
</feature>
<feature type="transmembrane region" description="Helical" evidence="17">
    <location>
        <begin position="7"/>
        <end position="24"/>
    </location>
</feature>
<feature type="transmembrane region" description="Helical" evidence="17">
    <location>
        <begin position="314"/>
        <end position="334"/>
    </location>
</feature>
<evidence type="ECO:0000256" key="8">
    <source>
        <dbReference type="ARBA" id="ARBA00022792"/>
    </source>
</evidence>
<keyword evidence="6 17" id="KW-0679">Respiratory chain</keyword>
<dbReference type="PANTHER" id="PTHR46552">
    <property type="entry name" value="NADH-UBIQUINONE OXIDOREDUCTASE CHAIN 2"/>
    <property type="match status" value="1"/>
</dbReference>
<sequence length="335" mass="37429">MSLLYSPISMLTMFTLILSTFMAISSTNWILLWGAMELNLLSFIPVMMRSKTHQEVEGSVKYFLAQALGSALLLTSSTSMWMPFSSTPNFLPILLTSALLLKLGSVPCHFWYPSVMNSISWISSMILSTWQKLAPISILAFLLPHKNMQFIMLAAGANALVGGFMGMNQSQLRAIMAYSSIGHIGWMLSLITVLKPAATIMYFLVYSMLLCPLFLIMSFFNILHLKHMNMSSSDNLMLHMTMVILLMSLGGLPPLTGFMPKFMSILLLMSTMKILTLLLILGSLMNLFFYLNIAMNMMFLSPSLKIWVRPKKKIPTNLIMALSMASLGLSPLILM</sequence>
<comment type="similarity">
    <text evidence="2 17">Belongs to the complex I subunit 2 family.</text>
</comment>
<protein>
    <recommendedName>
        <fullName evidence="4 17">NADH-ubiquinone oxidoreductase chain 2</fullName>
        <ecNumber evidence="3 17">7.1.1.2</ecNumber>
    </recommendedName>
</protein>
<geneLocation type="mitochondrion" evidence="19"/>
<evidence type="ECO:0000256" key="13">
    <source>
        <dbReference type="ARBA" id="ARBA00023075"/>
    </source>
</evidence>
<feature type="transmembrane region" description="Helical" evidence="17">
    <location>
        <begin position="274"/>
        <end position="293"/>
    </location>
</feature>
<keyword evidence="7 17" id="KW-0812">Transmembrane</keyword>
<keyword evidence="14 17" id="KW-0496">Mitochondrion</keyword>
<feature type="transmembrane region" description="Helical" evidence="17">
    <location>
        <begin position="200"/>
        <end position="223"/>
    </location>
</feature>
<feature type="transmembrane region" description="Helical" evidence="17">
    <location>
        <begin position="235"/>
        <end position="254"/>
    </location>
</feature>
<dbReference type="AlphaFoldDB" id="A0A6B9ITT7"/>
<comment type="subcellular location">
    <subcellularLocation>
        <location evidence="1 17">Mitochondrion inner membrane</location>
        <topology evidence="1 17">Multi-pass membrane protein</topology>
    </subcellularLocation>
</comment>
<keyword evidence="11 17" id="KW-1133">Transmembrane helix</keyword>
<evidence type="ECO:0000256" key="14">
    <source>
        <dbReference type="ARBA" id="ARBA00023128"/>
    </source>
</evidence>
<organism evidence="19">
    <name type="scientific">Eisenia nordenskioldi nordenskioldi</name>
    <dbReference type="NCBI Taxonomy" id="1269247"/>
    <lineage>
        <taxon>Eukaryota</taxon>
        <taxon>Metazoa</taxon>
        <taxon>Spiralia</taxon>
        <taxon>Lophotrochozoa</taxon>
        <taxon>Annelida</taxon>
        <taxon>Clitellata</taxon>
        <taxon>Oligochaeta</taxon>
        <taxon>Crassiclitellata</taxon>
        <taxon>Lumbricina</taxon>
        <taxon>Lumbricidae</taxon>
        <taxon>Lumbricinae</taxon>
        <taxon>Eisenia</taxon>
    </lineage>
</organism>
<reference evidence="19" key="2">
    <citation type="journal article" date="2020" name="Eur. J. Soil Biol.">
        <title>Phylogeny of the Eisenia nordenskioldi complex based on mitochondrial genomes.</title>
        <authorList>
            <person name="Shekhovtsov S."/>
            <person name="Golovanova E."/>
            <person name="Ershov N."/>
            <person name="Poluboyarova T."/>
            <person name="Berman D."/>
            <person name="Bulakhova N."/>
            <person name="Szederjesi T."/>
            <person name="Peltek S."/>
        </authorList>
    </citation>
    <scope>NUCLEOTIDE SEQUENCE</scope>
</reference>
<comment type="catalytic activity">
    <reaction evidence="16 17">
        <text>a ubiquinone + NADH + 5 H(+)(in) = a ubiquinol + NAD(+) + 4 H(+)(out)</text>
        <dbReference type="Rhea" id="RHEA:29091"/>
        <dbReference type="Rhea" id="RHEA-COMP:9565"/>
        <dbReference type="Rhea" id="RHEA-COMP:9566"/>
        <dbReference type="ChEBI" id="CHEBI:15378"/>
        <dbReference type="ChEBI" id="CHEBI:16389"/>
        <dbReference type="ChEBI" id="CHEBI:17976"/>
        <dbReference type="ChEBI" id="CHEBI:57540"/>
        <dbReference type="ChEBI" id="CHEBI:57945"/>
        <dbReference type="EC" id="7.1.1.2"/>
    </reaction>
</comment>
<keyword evidence="8 17" id="KW-0999">Mitochondrion inner membrane</keyword>
<dbReference type="InterPro" id="IPR003917">
    <property type="entry name" value="NADH_UbQ_OxRdtase_chain2"/>
</dbReference>
<evidence type="ECO:0000256" key="6">
    <source>
        <dbReference type="ARBA" id="ARBA00022660"/>
    </source>
</evidence>
<dbReference type="PRINTS" id="PR01436">
    <property type="entry name" value="NADHDHGNASE2"/>
</dbReference>
<accession>A0A6B9ITT7</accession>
<evidence type="ECO:0000256" key="12">
    <source>
        <dbReference type="ARBA" id="ARBA00023027"/>
    </source>
</evidence>
<evidence type="ECO:0000256" key="16">
    <source>
        <dbReference type="ARBA" id="ARBA00049551"/>
    </source>
</evidence>
<dbReference type="EMBL" id="MK642868">
    <property type="protein sequence ID" value="QGZ10022.1"/>
    <property type="molecule type" value="Genomic_DNA"/>
</dbReference>
<feature type="transmembrane region" description="Helical" evidence="17">
    <location>
        <begin position="174"/>
        <end position="194"/>
    </location>
</feature>
<keyword evidence="12 17" id="KW-0520">NAD</keyword>
<proteinExistence type="inferred from homology"/>
<comment type="function">
    <text evidence="17">Core subunit of the mitochondrial membrane respiratory chain NADH dehydrogenase (Complex I) which catalyzes electron transfer from NADH through the respiratory chain, using ubiquinone as an electron acceptor. Essential for the catalytic activity and assembly of complex I.</text>
</comment>
<feature type="transmembrane region" description="Helical" evidence="17">
    <location>
        <begin position="119"/>
        <end position="142"/>
    </location>
</feature>
<gene>
    <name evidence="19" type="primary">ND2</name>
</gene>
<keyword evidence="13 17" id="KW-0830">Ubiquinone</keyword>
<evidence type="ECO:0000256" key="10">
    <source>
        <dbReference type="ARBA" id="ARBA00022982"/>
    </source>
</evidence>
<evidence type="ECO:0000256" key="3">
    <source>
        <dbReference type="ARBA" id="ARBA00012944"/>
    </source>
</evidence>
<evidence type="ECO:0000256" key="15">
    <source>
        <dbReference type="ARBA" id="ARBA00023136"/>
    </source>
</evidence>
<keyword evidence="9 17" id="KW-1278">Translocase</keyword>
<evidence type="ECO:0000256" key="7">
    <source>
        <dbReference type="ARBA" id="ARBA00022692"/>
    </source>
</evidence>
<evidence type="ECO:0000256" key="5">
    <source>
        <dbReference type="ARBA" id="ARBA00022448"/>
    </source>
</evidence>
<evidence type="ECO:0000256" key="2">
    <source>
        <dbReference type="ARBA" id="ARBA00007012"/>
    </source>
</evidence>
<dbReference type="Pfam" id="PF00361">
    <property type="entry name" value="Proton_antipo_M"/>
    <property type="match status" value="1"/>
</dbReference>
<keyword evidence="5" id="KW-0813">Transport</keyword>
<dbReference type="PANTHER" id="PTHR46552:SF1">
    <property type="entry name" value="NADH-UBIQUINONE OXIDOREDUCTASE CHAIN 2"/>
    <property type="match status" value="1"/>
</dbReference>
<evidence type="ECO:0000256" key="17">
    <source>
        <dbReference type="RuleBase" id="RU003403"/>
    </source>
</evidence>
<dbReference type="EC" id="7.1.1.2" evidence="3 17"/>
<evidence type="ECO:0000313" key="19">
    <source>
        <dbReference type="EMBL" id="QGZ10022.1"/>
    </source>
</evidence>
<dbReference type="GO" id="GO:0008137">
    <property type="term" value="F:NADH dehydrogenase (ubiquinone) activity"/>
    <property type="evidence" value="ECO:0007669"/>
    <property type="project" value="UniProtKB-EC"/>
</dbReference>
<keyword evidence="10 17" id="KW-0249">Electron transport</keyword>
<feature type="transmembrane region" description="Helical" evidence="17">
    <location>
        <begin position="60"/>
        <end position="84"/>
    </location>
</feature>
<evidence type="ECO:0000256" key="11">
    <source>
        <dbReference type="ARBA" id="ARBA00022989"/>
    </source>
</evidence>
<evidence type="ECO:0000256" key="4">
    <source>
        <dbReference type="ARBA" id="ARBA00021008"/>
    </source>
</evidence>
<reference evidence="19" key="1">
    <citation type="submission" date="2019-03" db="EMBL/GenBank/DDBJ databases">
        <authorList>
            <person name="Shekhovtsov S.V."/>
            <person name="Golovanova E.V."/>
            <person name="Berman D.I."/>
            <person name="Bulakhova N.A."/>
            <person name="Szederjesi T."/>
            <person name="Peltek S.E."/>
        </authorList>
    </citation>
    <scope>NUCLEOTIDE SEQUENCE</scope>
</reference>
<evidence type="ECO:0000259" key="18">
    <source>
        <dbReference type="Pfam" id="PF00361"/>
    </source>
</evidence>
<evidence type="ECO:0000256" key="9">
    <source>
        <dbReference type="ARBA" id="ARBA00022967"/>
    </source>
</evidence>
<dbReference type="GO" id="GO:0006120">
    <property type="term" value="P:mitochondrial electron transport, NADH to ubiquinone"/>
    <property type="evidence" value="ECO:0007669"/>
    <property type="project" value="InterPro"/>
</dbReference>
<dbReference type="InterPro" id="IPR050175">
    <property type="entry name" value="Complex_I_Subunit_2"/>
</dbReference>